<sequence length="330" mass="38221">MVIKSLDLPSEKFYENLNHDVDPNLRRYNKLCKTIFSNKKHIVLGRPCAMVIKYLVNAYNKTVKENLAYDECILLNYWIYGKIYEQHKDISESARSFGELQIIWNILIQDKSKKPYNNICEPDILIATQEDWRKRKELYDYFVDYDTIDRMIGYYSTLCKEFYMYLKDMDVLYKEYREHCSKEDQNKCPHFFSKCEKKDPSILLKKLTCYGDMQRNDALLLKPVEKQVTAETDPGPTEAKANLPMGSQMADAGTNPVTKSGNVLLGVVVTSMTSGALYKFTPLGRMLRNGLGLNRNNINLHDNGLFEYEPGSFNPYSMGGDEHYIGYQPA</sequence>
<proteinExistence type="predicted"/>
<reference evidence="1 2" key="1">
    <citation type="submission" date="2011-08" db="EMBL/GenBank/DDBJ databases">
        <title>The Genome Sequence of Plasmodium vivax Brazil I.</title>
        <authorList>
            <consortium name="The Broad Institute Genome Sequencing Platform"/>
            <consortium name="The Broad Institute Genome Sequencing Center for Infectious Disease"/>
            <person name="Neafsey D."/>
            <person name="Carlton J."/>
            <person name="Barnwell J."/>
            <person name="Collins W."/>
            <person name="Escalante A."/>
            <person name="Mullikin J."/>
            <person name="Saul A."/>
            <person name="Guigo R."/>
            <person name="Camara F."/>
            <person name="Young S.K."/>
            <person name="Zeng Q."/>
            <person name="Gargeya S."/>
            <person name="Fitzgerald M."/>
            <person name="Haas B."/>
            <person name="Abouelleil A."/>
            <person name="Alvarado L."/>
            <person name="Arachchi H.M."/>
            <person name="Berlin A."/>
            <person name="Brown A."/>
            <person name="Chapman S.B."/>
            <person name="Chen Z."/>
            <person name="Dunbar C."/>
            <person name="Freedman E."/>
            <person name="Gearin G."/>
            <person name="Gellesch M."/>
            <person name="Goldberg J."/>
            <person name="Griggs A."/>
            <person name="Gujja S."/>
            <person name="Heiman D."/>
            <person name="Howarth C."/>
            <person name="Larson L."/>
            <person name="Lui A."/>
            <person name="MacDonald P.J.P."/>
            <person name="Montmayeur A."/>
            <person name="Murphy C."/>
            <person name="Neiman D."/>
            <person name="Pearson M."/>
            <person name="Priest M."/>
            <person name="Roberts A."/>
            <person name="Saif S."/>
            <person name="Shea T."/>
            <person name="Shenoy N."/>
            <person name="Sisk P."/>
            <person name="Stolte C."/>
            <person name="Sykes S."/>
            <person name="Wortman J."/>
            <person name="Nusbaum C."/>
            <person name="Birren B."/>
        </authorList>
    </citation>
    <scope>NUCLEOTIDE SEQUENCE [LARGE SCALE GENOMIC DNA]</scope>
    <source>
        <strain evidence="1 2">Brazil I</strain>
    </source>
</reference>
<dbReference type="EMBL" id="KQ234750">
    <property type="protein sequence ID" value="KMZ88833.1"/>
    <property type="molecule type" value="Genomic_DNA"/>
</dbReference>
<organism evidence="1 2">
    <name type="scientific">Plasmodium vivax (strain Brazil I)</name>
    <dbReference type="NCBI Taxonomy" id="1033975"/>
    <lineage>
        <taxon>Eukaryota</taxon>
        <taxon>Sar</taxon>
        <taxon>Alveolata</taxon>
        <taxon>Apicomplexa</taxon>
        <taxon>Aconoidasida</taxon>
        <taxon>Haemosporida</taxon>
        <taxon>Plasmodiidae</taxon>
        <taxon>Plasmodium</taxon>
        <taxon>Plasmodium (Plasmodium)</taxon>
    </lineage>
</organism>
<dbReference type="AlphaFoldDB" id="A0A0J9VNT6"/>
<evidence type="ECO:0008006" key="3">
    <source>
        <dbReference type="Google" id="ProtNLM"/>
    </source>
</evidence>
<dbReference type="Proteomes" id="UP000053327">
    <property type="component" value="Unassembled WGS sequence"/>
</dbReference>
<name>A0A0J9VNT6_PLAV1</name>
<evidence type="ECO:0000313" key="2">
    <source>
        <dbReference type="Proteomes" id="UP000053327"/>
    </source>
</evidence>
<dbReference type="InterPro" id="IPR008780">
    <property type="entry name" value="Plasmodium_Vir"/>
</dbReference>
<gene>
    <name evidence="1" type="ORF">PVBG_05629</name>
</gene>
<dbReference type="OrthoDB" id="387362at2759"/>
<dbReference type="Pfam" id="PF05795">
    <property type="entry name" value="Plasmodium_Vir"/>
    <property type="match status" value="2"/>
</dbReference>
<accession>A0A0J9VNT6</accession>
<evidence type="ECO:0000313" key="1">
    <source>
        <dbReference type="EMBL" id="KMZ88833.1"/>
    </source>
</evidence>
<protein>
    <recommendedName>
        <fullName evidence="3">VIR protein</fullName>
    </recommendedName>
</protein>